<protein>
    <submittedName>
        <fullName evidence="1">GD20602</fullName>
    </submittedName>
</protein>
<sequence length="115" mass="13652">MYFIFAGAQCAERITGEPEIWRQDRWRESRNPIPLGQDIRQQLLWRRVPRFCRQQTTMDHKRIKVMANKTELTLQARDGSRPRSHTCDLASHNMFELKPHFEPRLSSAQAPPHDQ</sequence>
<dbReference type="OMA" id="QCAERIT"/>
<organism evidence="1 2">
    <name type="scientific">Drosophila simulans</name>
    <name type="common">Fruit fly</name>
    <dbReference type="NCBI Taxonomy" id="7240"/>
    <lineage>
        <taxon>Eukaryota</taxon>
        <taxon>Metazoa</taxon>
        <taxon>Ecdysozoa</taxon>
        <taxon>Arthropoda</taxon>
        <taxon>Hexapoda</taxon>
        <taxon>Insecta</taxon>
        <taxon>Pterygota</taxon>
        <taxon>Neoptera</taxon>
        <taxon>Endopterygota</taxon>
        <taxon>Diptera</taxon>
        <taxon>Brachycera</taxon>
        <taxon>Muscomorpha</taxon>
        <taxon>Ephydroidea</taxon>
        <taxon>Drosophilidae</taxon>
        <taxon>Drosophila</taxon>
        <taxon>Sophophora</taxon>
    </lineage>
</organism>
<accession>B4QT12</accession>
<dbReference type="HOGENOM" id="CLU_2111425_0_0_1"/>
<evidence type="ECO:0000313" key="2">
    <source>
        <dbReference type="Proteomes" id="UP000000304"/>
    </source>
</evidence>
<gene>
    <name evidence="1" type="primary">Dsim\GD20602</name>
    <name evidence="1" type="ORF">Dsim_GD20602</name>
</gene>
<dbReference type="Proteomes" id="UP000000304">
    <property type="component" value="Chromosome 3R"/>
</dbReference>
<name>B4QT12_DROSI</name>
<evidence type="ECO:0000313" key="1">
    <source>
        <dbReference type="EMBL" id="EDX13272.1"/>
    </source>
</evidence>
<dbReference type="EMBL" id="CM000364">
    <property type="protein sequence ID" value="EDX13272.1"/>
    <property type="molecule type" value="Genomic_DNA"/>
</dbReference>
<proteinExistence type="predicted"/>
<dbReference type="AlphaFoldDB" id="B4QT12"/>
<keyword evidence="2" id="KW-1185">Reference proteome</keyword>
<reference evidence="1 2" key="1">
    <citation type="journal article" date="2007" name="Nature">
        <title>Evolution of genes and genomes on the Drosophila phylogeny.</title>
        <authorList>
            <consortium name="Drosophila 12 Genomes Consortium"/>
            <person name="Clark A.G."/>
            <person name="Eisen M.B."/>
            <person name="Smith D.R."/>
            <person name="Bergman C.M."/>
            <person name="Oliver B."/>
            <person name="Markow T.A."/>
            <person name="Kaufman T.C."/>
            <person name="Kellis M."/>
            <person name="Gelbart W."/>
            <person name="Iyer V.N."/>
            <person name="Pollard D.A."/>
            <person name="Sackton T.B."/>
            <person name="Larracuente A.M."/>
            <person name="Singh N.D."/>
            <person name="Abad J.P."/>
            <person name="Abt D.N."/>
            <person name="Adryan B."/>
            <person name="Aguade M."/>
            <person name="Akashi H."/>
            <person name="Anderson W.W."/>
            <person name="Aquadro C.F."/>
            <person name="Ardell D.H."/>
            <person name="Arguello R."/>
            <person name="Artieri C.G."/>
            <person name="Barbash D.A."/>
            <person name="Barker D."/>
            <person name="Barsanti P."/>
            <person name="Batterham P."/>
            <person name="Batzoglou S."/>
            <person name="Begun D."/>
            <person name="Bhutkar A."/>
            <person name="Blanco E."/>
            <person name="Bosak S.A."/>
            <person name="Bradley R.K."/>
            <person name="Brand A.D."/>
            <person name="Brent M.R."/>
            <person name="Brooks A.N."/>
            <person name="Brown R.H."/>
            <person name="Butlin R.K."/>
            <person name="Caggese C."/>
            <person name="Calvi B.R."/>
            <person name="Bernardo de Carvalho A."/>
            <person name="Caspi A."/>
            <person name="Castrezana S."/>
            <person name="Celniker S.E."/>
            <person name="Chang J.L."/>
            <person name="Chapple C."/>
            <person name="Chatterji S."/>
            <person name="Chinwalla A."/>
            <person name="Civetta A."/>
            <person name="Clifton S.W."/>
            <person name="Comeron J.M."/>
            <person name="Costello J.C."/>
            <person name="Coyne J.A."/>
            <person name="Daub J."/>
            <person name="David R.G."/>
            <person name="Delcher A.L."/>
            <person name="Delehaunty K."/>
            <person name="Do C.B."/>
            <person name="Ebling H."/>
            <person name="Edwards K."/>
            <person name="Eickbush T."/>
            <person name="Evans J.D."/>
            <person name="Filipski A."/>
            <person name="Findeiss S."/>
            <person name="Freyhult E."/>
            <person name="Fulton L."/>
            <person name="Fulton R."/>
            <person name="Garcia A.C."/>
            <person name="Gardiner A."/>
            <person name="Garfield D.A."/>
            <person name="Garvin B.E."/>
            <person name="Gibson G."/>
            <person name="Gilbert D."/>
            <person name="Gnerre S."/>
            <person name="Godfrey J."/>
            <person name="Good R."/>
            <person name="Gotea V."/>
            <person name="Gravely B."/>
            <person name="Greenberg A.J."/>
            <person name="Griffiths-Jones S."/>
            <person name="Gross S."/>
            <person name="Guigo R."/>
            <person name="Gustafson E.A."/>
            <person name="Haerty W."/>
            <person name="Hahn M.W."/>
            <person name="Halligan D.L."/>
            <person name="Halpern A.L."/>
            <person name="Halter G.M."/>
            <person name="Han M.V."/>
            <person name="Heger A."/>
            <person name="Hillier L."/>
            <person name="Hinrichs A.S."/>
            <person name="Holmes I."/>
            <person name="Hoskins R.A."/>
            <person name="Hubisz M.J."/>
            <person name="Hultmark D."/>
            <person name="Huntley M.A."/>
            <person name="Jaffe D.B."/>
            <person name="Jagadeeshan S."/>
            <person name="Jeck W.R."/>
            <person name="Johnson J."/>
            <person name="Jones C.D."/>
            <person name="Jordan W.C."/>
            <person name="Karpen G.H."/>
            <person name="Kataoka E."/>
            <person name="Keightley P.D."/>
            <person name="Kheradpour P."/>
            <person name="Kirkness E.F."/>
            <person name="Koerich L.B."/>
            <person name="Kristiansen K."/>
            <person name="Kudrna D."/>
            <person name="Kulathinal R.J."/>
            <person name="Kumar S."/>
            <person name="Kwok R."/>
            <person name="Lander E."/>
            <person name="Langley C.H."/>
            <person name="Lapoint R."/>
            <person name="Lazzaro B.P."/>
            <person name="Lee S.J."/>
            <person name="Levesque L."/>
            <person name="Li R."/>
            <person name="Lin C.F."/>
            <person name="Lin M.F."/>
            <person name="Lindblad-Toh K."/>
            <person name="Llopart A."/>
            <person name="Long M."/>
            <person name="Low L."/>
            <person name="Lozovsky E."/>
            <person name="Lu J."/>
            <person name="Luo M."/>
            <person name="Machado C.A."/>
            <person name="Makalowski W."/>
            <person name="Marzo M."/>
            <person name="Matsuda M."/>
            <person name="Matzkin L."/>
            <person name="McAllister B."/>
            <person name="McBride C.S."/>
            <person name="McKernan B."/>
            <person name="McKernan K."/>
            <person name="Mendez-Lago M."/>
            <person name="Minx P."/>
            <person name="Mollenhauer M.U."/>
            <person name="Montooth K."/>
            <person name="Mount S.M."/>
            <person name="Mu X."/>
            <person name="Myers E."/>
            <person name="Negre B."/>
            <person name="Newfeld S."/>
            <person name="Nielsen R."/>
            <person name="Noor M.A."/>
            <person name="O'Grady P."/>
            <person name="Pachter L."/>
            <person name="Papaceit M."/>
            <person name="Parisi M.J."/>
            <person name="Parisi M."/>
            <person name="Parts L."/>
            <person name="Pedersen J.S."/>
            <person name="Pesole G."/>
            <person name="Phillippy A.M."/>
            <person name="Ponting C.P."/>
            <person name="Pop M."/>
            <person name="Porcelli D."/>
            <person name="Powell J.R."/>
            <person name="Prohaska S."/>
            <person name="Pruitt K."/>
            <person name="Puig M."/>
            <person name="Quesneville H."/>
            <person name="Ram K.R."/>
            <person name="Rand D."/>
            <person name="Rasmussen M.D."/>
            <person name="Reed L.K."/>
            <person name="Reenan R."/>
            <person name="Reily A."/>
            <person name="Remington K.A."/>
            <person name="Rieger T.T."/>
            <person name="Ritchie M.G."/>
            <person name="Robin C."/>
            <person name="Rogers Y.H."/>
            <person name="Rohde C."/>
            <person name="Rozas J."/>
            <person name="Rubenfield M.J."/>
            <person name="Ruiz A."/>
            <person name="Russo S."/>
            <person name="Salzberg S.L."/>
            <person name="Sanchez-Gracia A."/>
            <person name="Saranga D.J."/>
            <person name="Sato H."/>
            <person name="Schaeffer S.W."/>
            <person name="Schatz M.C."/>
            <person name="Schlenke T."/>
            <person name="Schwartz R."/>
            <person name="Segarra C."/>
            <person name="Singh R.S."/>
            <person name="Sirot L."/>
            <person name="Sirota M."/>
            <person name="Sisneros N.B."/>
            <person name="Smith C.D."/>
            <person name="Smith T.F."/>
            <person name="Spieth J."/>
            <person name="Stage D.E."/>
            <person name="Stark A."/>
            <person name="Stephan W."/>
            <person name="Strausberg R.L."/>
            <person name="Strempel S."/>
            <person name="Sturgill D."/>
            <person name="Sutton G."/>
            <person name="Sutton G.G."/>
            <person name="Tao W."/>
            <person name="Teichmann S."/>
            <person name="Tobari Y.N."/>
            <person name="Tomimura Y."/>
            <person name="Tsolas J.M."/>
            <person name="Valente V.L."/>
            <person name="Venter E."/>
            <person name="Venter J.C."/>
            <person name="Vicario S."/>
            <person name="Vieira F.G."/>
            <person name="Vilella A.J."/>
            <person name="Villasante A."/>
            <person name="Walenz B."/>
            <person name="Wang J."/>
            <person name="Wasserman M."/>
            <person name="Watts T."/>
            <person name="Wilson D."/>
            <person name="Wilson R.K."/>
            <person name="Wing R.A."/>
            <person name="Wolfner M.F."/>
            <person name="Wong A."/>
            <person name="Wong G.K."/>
            <person name="Wu C.I."/>
            <person name="Wu G."/>
            <person name="Yamamoto D."/>
            <person name="Yang H.P."/>
            <person name="Yang S.P."/>
            <person name="Yorke J.A."/>
            <person name="Yoshida K."/>
            <person name="Zdobnov E."/>
            <person name="Zhang P."/>
            <person name="Zhang Y."/>
            <person name="Zimin A.V."/>
            <person name="Baldwin J."/>
            <person name="Abdouelleil A."/>
            <person name="Abdulkadir J."/>
            <person name="Abebe A."/>
            <person name="Abera B."/>
            <person name="Abreu J."/>
            <person name="Acer S.C."/>
            <person name="Aftuck L."/>
            <person name="Alexander A."/>
            <person name="An P."/>
            <person name="Anderson E."/>
            <person name="Anderson S."/>
            <person name="Arachi H."/>
            <person name="Azer M."/>
            <person name="Bachantsang P."/>
            <person name="Barry A."/>
            <person name="Bayul T."/>
            <person name="Berlin A."/>
            <person name="Bessette D."/>
            <person name="Bloom T."/>
            <person name="Blye J."/>
            <person name="Boguslavskiy L."/>
            <person name="Bonnet C."/>
            <person name="Boukhgalter B."/>
            <person name="Bourzgui I."/>
            <person name="Brown A."/>
            <person name="Cahill P."/>
            <person name="Channer S."/>
            <person name="Cheshatsang Y."/>
            <person name="Chuda L."/>
            <person name="Citroen M."/>
            <person name="Collymore A."/>
            <person name="Cooke P."/>
            <person name="Costello M."/>
            <person name="D'Aco K."/>
            <person name="Daza R."/>
            <person name="De Haan G."/>
            <person name="DeGray S."/>
            <person name="DeMaso C."/>
            <person name="Dhargay N."/>
            <person name="Dooley K."/>
            <person name="Dooley E."/>
            <person name="Doricent M."/>
            <person name="Dorje P."/>
            <person name="Dorjee K."/>
            <person name="Dupes A."/>
            <person name="Elong R."/>
            <person name="Falk J."/>
            <person name="Farina A."/>
            <person name="Faro S."/>
            <person name="Ferguson D."/>
            <person name="Fisher S."/>
            <person name="Foley C.D."/>
            <person name="Franke A."/>
            <person name="Friedrich D."/>
            <person name="Gadbois L."/>
            <person name="Gearin G."/>
            <person name="Gearin C.R."/>
            <person name="Giannoukos G."/>
            <person name="Goode T."/>
            <person name="Graham J."/>
            <person name="Grandbois E."/>
            <person name="Grewal S."/>
            <person name="Gyaltsen K."/>
            <person name="Hafez N."/>
            <person name="Hagos B."/>
            <person name="Hall J."/>
            <person name="Henson C."/>
            <person name="Hollinger A."/>
            <person name="Honan T."/>
            <person name="Huard M.D."/>
            <person name="Hughes L."/>
            <person name="Hurhula B."/>
            <person name="Husby M.E."/>
            <person name="Kamat A."/>
            <person name="Kanga B."/>
            <person name="Kashin S."/>
            <person name="Khazanovich D."/>
            <person name="Kisner P."/>
            <person name="Lance K."/>
            <person name="Lara M."/>
            <person name="Lee W."/>
            <person name="Lennon N."/>
            <person name="Letendre F."/>
            <person name="LeVine R."/>
            <person name="Lipovsky A."/>
            <person name="Liu X."/>
            <person name="Liu J."/>
            <person name="Liu S."/>
            <person name="Lokyitsang T."/>
            <person name="Lokyitsang Y."/>
            <person name="Lubonja R."/>
            <person name="Lui A."/>
            <person name="MacDonald P."/>
            <person name="Magnisalis V."/>
            <person name="Maru K."/>
            <person name="Matthews C."/>
            <person name="McCusker W."/>
            <person name="McDonough S."/>
            <person name="Mehta T."/>
            <person name="Meldrim J."/>
            <person name="Meneus L."/>
            <person name="Mihai O."/>
            <person name="Mihalev A."/>
            <person name="Mihova T."/>
            <person name="Mittelman R."/>
            <person name="Mlenga V."/>
            <person name="Montmayeur A."/>
            <person name="Mulrain L."/>
            <person name="Navidi A."/>
            <person name="Naylor J."/>
            <person name="Negash T."/>
            <person name="Nguyen T."/>
            <person name="Nguyen N."/>
            <person name="Nicol R."/>
            <person name="Norbu C."/>
            <person name="Norbu N."/>
            <person name="Novod N."/>
            <person name="O'Neill B."/>
            <person name="Osman S."/>
            <person name="Markiewicz E."/>
            <person name="Oyono O.L."/>
            <person name="Patti C."/>
            <person name="Phunkhang P."/>
            <person name="Pierre F."/>
            <person name="Priest M."/>
            <person name="Raghuraman S."/>
            <person name="Rege F."/>
            <person name="Reyes R."/>
            <person name="Rise C."/>
            <person name="Rogov P."/>
            <person name="Ross K."/>
            <person name="Ryan E."/>
            <person name="Settipalli S."/>
            <person name="Shea T."/>
            <person name="Sherpa N."/>
            <person name="Shi L."/>
            <person name="Shih D."/>
            <person name="Sparrow T."/>
            <person name="Spaulding J."/>
            <person name="Stalker J."/>
            <person name="Stange-Thomann N."/>
            <person name="Stavropoulos S."/>
            <person name="Stone C."/>
            <person name="Strader C."/>
            <person name="Tesfaye S."/>
            <person name="Thomson T."/>
            <person name="Thoulutsang Y."/>
            <person name="Thoulutsang D."/>
            <person name="Topham K."/>
            <person name="Topping I."/>
            <person name="Tsamla T."/>
            <person name="Vassiliev H."/>
            <person name="Vo A."/>
            <person name="Wangchuk T."/>
            <person name="Wangdi T."/>
            <person name="Weiand M."/>
            <person name="Wilkinson J."/>
            <person name="Wilson A."/>
            <person name="Yadav S."/>
            <person name="Young G."/>
            <person name="Yu Q."/>
            <person name="Zembek L."/>
            <person name="Zhong D."/>
            <person name="Zimmer A."/>
            <person name="Zwirko Z."/>
            <person name="Jaffe D.B."/>
            <person name="Alvarez P."/>
            <person name="Brockman W."/>
            <person name="Butler J."/>
            <person name="Chin C."/>
            <person name="Gnerre S."/>
            <person name="Grabherr M."/>
            <person name="Kleber M."/>
            <person name="Mauceli E."/>
            <person name="MacCallum I."/>
        </authorList>
    </citation>
    <scope>NUCLEOTIDE SEQUENCE [LARGE SCALE GENOMIC DNA]</scope>
    <source>
        <strain evidence="2">white501</strain>
    </source>
</reference>